<evidence type="ECO:0000313" key="5">
    <source>
        <dbReference type="Proteomes" id="UP000266066"/>
    </source>
</evidence>
<protein>
    <submittedName>
        <fullName evidence="3">Uncharacterized protein</fullName>
    </submittedName>
</protein>
<dbReference type="InterPro" id="IPR046594">
    <property type="entry name" value="DUF6652"/>
</dbReference>
<evidence type="ECO:0000313" key="3">
    <source>
        <dbReference type="EMBL" id="RGR57004.1"/>
    </source>
</evidence>
<name>A0A395V5I6_9FIRM</name>
<keyword evidence="1" id="KW-1133">Transmembrane helix</keyword>
<organism evidence="3 5">
    <name type="scientific">Agathobacter rectalis</name>
    <dbReference type="NCBI Taxonomy" id="39491"/>
    <lineage>
        <taxon>Bacteria</taxon>
        <taxon>Bacillati</taxon>
        <taxon>Bacillota</taxon>
        <taxon>Clostridia</taxon>
        <taxon>Lachnospirales</taxon>
        <taxon>Lachnospiraceae</taxon>
        <taxon>Agathobacter</taxon>
    </lineage>
</organism>
<feature type="transmembrane region" description="Helical" evidence="1">
    <location>
        <begin position="86"/>
        <end position="113"/>
    </location>
</feature>
<feature type="transmembrane region" description="Helical" evidence="1">
    <location>
        <begin position="153"/>
        <end position="176"/>
    </location>
</feature>
<evidence type="ECO:0000313" key="2">
    <source>
        <dbReference type="EMBL" id="RGM48631.1"/>
    </source>
</evidence>
<feature type="transmembrane region" description="Helical" evidence="1">
    <location>
        <begin position="12"/>
        <end position="32"/>
    </location>
</feature>
<dbReference type="RefSeq" id="WP_117715127.1">
    <property type="nucleotide sequence ID" value="NZ_QRUJ01000001.1"/>
</dbReference>
<gene>
    <name evidence="3" type="ORF">DWY38_01215</name>
    <name evidence="2" type="ORF">DXC13_09500</name>
</gene>
<comment type="caution">
    <text evidence="3">The sequence shown here is derived from an EMBL/GenBank/DDBJ whole genome shotgun (WGS) entry which is preliminary data.</text>
</comment>
<dbReference type="EMBL" id="QSTI01000014">
    <property type="protein sequence ID" value="RGM48631.1"/>
    <property type="molecule type" value="Genomic_DNA"/>
</dbReference>
<keyword evidence="1" id="KW-0472">Membrane</keyword>
<reference evidence="4 5" key="1">
    <citation type="submission" date="2018-08" db="EMBL/GenBank/DDBJ databases">
        <title>A genome reference for cultivated species of the human gut microbiota.</title>
        <authorList>
            <person name="Zou Y."/>
            <person name="Xue W."/>
            <person name="Luo G."/>
        </authorList>
    </citation>
    <scope>NUCLEOTIDE SEQUENCE [LARGE SCALE GENOMIC DNA]</scope>
    <source>
        <strain evidence="3 5">AF25-15</strain>
        <strain evidence="2 4">OM08-12AT</strain>
    </source>
</reference>
<keyword evidence="1" id="KW-0812">Transmembrane</keyword>
<evidence type="ECO:0000256" key="1">
    <source>
        <dbReference type="SAM" id="Phobius"/>
    </source>
</evidence>
<sequence>MKESGKVSRAIYVVPVIYVLGMYMMPVLFWIICNMQESTDSFDAGWIMVMPIVLGLINLAVVLILGKRISRVQLLICTRIIKYALIPFYLIGGFCIIVAFLLMLTPVVIMIFVGPTVAIVLSVIGWLGLLGAAPFSIAYIVRACSEGVQGKVLSVFAGIFQFFFTLDVIFVIVLAVKDRSFVKAQKGYGMIQ</sequence>
<dbReference type="Proteomes" id="UP000266066">
    <property type="component" value="Unassembled WGS sequence"/>
</dbReference>
<feature type="transmembrane region" description="Helical" evidence="1">
    <location>
        <begin position="119"/>
        <end position="141"/>
    </location>
</feature>
<dbReference type="AlphaFoldDB" id="A0A395V5I6"/>
<dbReference type="Pfam" id="PF20357">
    <property type="entry name" value="DUF6652"/>
    <property type="match status" value="1"/>
</dbReference>
<dbReference type="Proteomes" id="UP000260717">
    <property type="component" value="Unassembled WGS sequence"/>
</dbReference>
<dbReference type="EMBL" id="QRUJ01000001">
    <property type="protein sequence ID" value="RGR57004.1"/>
    <property type="molecule type" value="Genomic_DNA"/>
</dbReference>
<accession>A0A395V5I6</accession>
<evidence type="ECO:0000313" key="4">
    <source>
        <dbReference type="Proteomes" id="UP000260717"/>
    </source>
</evidence>
<feature type="transmembrane region" description="Helical" evidence="1">
    <location>
        <begin position="44"/>
        <end position="65"/>
    </location>
</feature>
<proteinExistence type="predicted"/>